<evidence type="ECO:0000256" key="3">
    <source>
        <dbReference type="ARBA" id="ARBA00023239"/>
    </source>
</evidence>
<dbReference type="PANTHER" id="PTHR10889:SF1">
    <property type="entry name" value="DEOXYRIBOSE-PHOSPHATE ALDOLASE"/>
    <property type="match status" value="1"/>
</dbReference>
<dbReference type="Proteomes" id="UP000824007">
    <property type="component" value="Unassembled WGS sequence"/>
</dbReference>
<feature type="active site" description="Proton donor/acceptor" evidence="7">
    <location>
        <position position="190"/>
    </location>
</feature>
<evidence type="ECO:0000256" key="1">
    <source>
        <dbReference type="ARBA" id="ARBA00010936"/>
    </source>
</evidence>
<comment type="catalytic activity">
    <reaction evidence="5 7">
        <text>2-deoxy-D-ribose 5-phosphate = D-glyceraldehyde 3-phosphate + acetaldehyde</text>
        <dbReference type="Rhea" id="RHEA:12821"/>
        <dbReference type="ChEBI" id="CHEBI:15343"/>
        <dbReference type="ChEBI" id="CHEBI:59776"/>
        <dbReference type="ChEBI" id="CHEBI:62877"/>
        <dbReference type="EC" id="4.1.2.4"/>
    </reaction>
</comment>
<name>A0A9D1YNS8_9FIRM</name>
<comment type="subcellular location">
    <subcellularLocation>
        <location evidence="7">Cytoplasm</location>
    </subcellularLocation>
</comment>
<reference evidence="8" key="2">
    <citation type="submission" date="2021-04" db="EMBL/GenBank/DDBJ databases">
        <authorList>
            <person name="Gilroy R."/>
        </authorList>
    </citation>
    <scope>NUCLEOTIDE SEQUENCE</scope>
    <source>
        <strain evidence="8">ChiSxjej3B15-24422</strain>
    </source>
</reference>
<dbReference type="CDD" id="cd00959">
    <property type="entry name" value="DeoC"/>
    <property type="match status" value="1"/>
</dbReference>
<evidence type="ECO:0000256" key="5">
    <source>
        <dbReference type="ARBA" id="ARBA00048791"/>
    </source>
</evidence>
<dbReference type="GO" id="GO:0009264">
    <property type="term" value="P:deoxyribonucleotide catabolic process"/>
    <property type="evidence" value="ECO:0007669"/>
    <property type="project" value="UniProtKB-UniRule"/>
</dbReference>
<dbReference type="GO" id="GO:0016052">
    <property type="term" value="P:carbohydrate catabolic process"/>
    <property type="evidence" value="ECO:0007669"/>
    <property type="project" value="TreeGrafter"/>
</dbReference>
<keyword evidence="2 7" id="KW-0963">Cytoplasm</keyword>
<evidence type="ECO:0000256" key="7">
    <source>
        <dbReference type="HAMAP-Rule" id="MF_00114"/>
    </source>
</evidence>
<sequence length="238" mass="26365">MNSTDVTRQQLCSMFDHTCLKPYADHTMLEQLCSEAEENHFAMVAINSAPVAFCRERLRGTGVHVGAAISFPLGQTTIGAKVYEAENAIQNGADEIDYVINIGEVKNGNYAYIEDEMERMVQTCRKAGVVCKVIFENCYLTKEEIRNVAQIAAKVRPDYIKTSTGFGTGGAETEDVRLMKEASGGAVKVKAAGGIRSWEVCKKMIDAGAERIGTSSSLKILQEYDEEKREKRDETWNQ</sequence>
<dbReference type="EMBL" id="DXDD01000061">
    <property type="protein sequence ID" value="HIY59967.1"/>
    <property type="molecule type" value="Genomic_DNA"/>
</dbReference>
<protein>
    <recommendedName>
        <fullName evidence="7">Deoxyribose-phosphate aldolase</fullName>
        <shortName evidence="7">DERA</shortName>
        <ecNumber evidence="7">4.1.2.4</ecNumber>
    </recommendedName>
    <alternativeName>
        <fullName evidence="7">2-deoxy-D-ribose 5-phosphate aldolase</fullName>
    </alternativeName>
    <alternativeName>
        <fullName evidence="7">Phosphodeoxyriboaldolase</fullName>
        <shortName evidence="7">Deoxyriboaldolase</shortName>
    </alternativeName>
</protein>
<dbReference type="InterPro" id="IPR011343">
    <property type="entry name" value="DeoC"/>
</dbReference>
<keyword evidence="4 7" id="KW-0704">Schiff base</keyword>
<dbReference type="InterPro" id="IPR013785">
    <property type="entry name" value="Aldolase_TIM"/>
</dbReference>
<feature type="active site" description="Schiff-base intermediate with acetaldehyde" evidence="7">
    <location>
        <position position="161"/>
    </location>
</feature>
<evidence type="ECO:0000313" key="9">
    <source>
        <dbReference type="Proteomes" id="UP000824007"/>
    </source>
</evidence>
<dbReference type="PANTHER" id="PTHR10889">
    <property type="entry name" value="DEOXYRIBOSE-PHOSPHATE ALDOLASE"/>
    <property type="match status" value="1"/>
</dbReference>
<dbReference type="InterPro" id="IPR002915">
    <property type="entry name" value="DeoC/FbaB/LacD_aldolase"/>
</dbReference>
<dbReference type="PIRSF" id="PIRSF001357">
    <property type="entry name" value="DeoC"/>
    <property type="match status" value="1"/>
</dbReference>
<dbReference type="InterPro" id="IPR028581">
    <property type="entry name" value="DeoC_typeI"/>
</dbReference>
<proteinExistence type="inferred from homology"/>
<evidence type="ECO:0000256" key="6">
    <source>
        <dbReference type="ARBA" id="ARBA00056337"/>
    </source>
</evidence>
<dbReference type="EC" id="4.1.2.4" evidence="7"/>
<comment type="pathway">
    <text evidence="7">Carbohydrate degradation; 2-deoxy-D-ribose 1-phosphate degradation; D-glyceraldehyde 3-phosphate and acetaldehyde from 2-deoxy-alpha-D-ribose 1-phosphate: step 2/2.</text>
</comment>
<dbReference type="Gene3D" id="3.20.20.70">
    <property type="entry name" value="Aldolase class I"/>
    <property type="match status" value="1"/>
</dbReference>
<dbReference type="SUPFAM" id="SSF51569">
    <property type="entry name" value="Aldolase"/>
    <property type="match status" value="1"/>
</dbReference>
<dbReference type="GO" id="GO:0005737">
    <property type="term" value="C:cytoplasm"/>
    <property type="evidence" value="ECO:0007669"/>
    <property type="project" value="UniProtKB-SubCell"/>
</dbReference>
<reference evidence="8" key="1">
    <citation type="journal article" date="2021" name="PeerJ">
        <title>Extensive microbial diversity within the chicken gut microbiome revealed by metagenomics and culture.</title>
        <authorList>
            <person name="Gilroy R."/>
            <person name="Ravi A."/>
            <person name="Getino M."/>
            <person name="Pursley I."/>
            <person name="Horton D.L."/>
            <person name="Alikhan N.F."/>
            <person name="Baker D."/>
            <person name="Gharbi K."/>
            <person name="Hall N."/>
            <person name="Watson M."/>
            <person name="Adriaenssens E.M."/>
            <person name="Foster-Nyarko E."/>
            <person name="Jarju S."/>
            <person name="Secka A."/>
            <person name="Antonio M."/>
            <person name="Oren A."/>
            <person name="Chaudhuri R.R."/>
            <person name="La Ragione R."/>
            <person name="Hildebrand F."/>
            <person name="Pallen M.J."/>
        </authorList>
    </citation>
    <scope>NUCLEOTIDE SEQUENCE</scope>
    <source>
        <strain evidence="8">ChiSxjej3B15-24422</strain>
    </source>
</reference>
<comment type="similarity">
    <text evidence="1 7">Belongs to the DeoC/FbaB aldolase family. DeoC type 1 subfamily.</text>
</comment>
<dbReference type="Pfam" id="PF01791">
    <property type="entry name" value="DeoC"/>
    <property type="match status" value="1"/>
</dbReference>
<dbReference type="GO" id="GO:0006018">
    <property type="term" value="P:2-deoxyribose 1-phosphate catabolic process"/>
    <property type="evidence" value="ECO:0007669"/>
    <property type="project" value="UniProtKB-UniRule"/>
</dbReference>
<dbReference type="NCBIfam" id="TIGR00126">
    <property type="entry name" value="deoC"/>
    <property type="match status" value="1"/>
</dbReference>
<dbReference type="GO" id="GO:0004139">
    <property type="term" value="F:deoxyribose-phosphate aldolase activity"/>
    <property type="evidence" value="ECO:0007669"/>
    <property type="project" value="UniProtKB-UniRule"/>
</dbReference>
<dbReference type="HAMAP" id="MF_00114">
    <property type="entry name" value="DeoC_type1"/>
    <property type="match status" value="1"/>
</dbReference>
<evidence type="ECO:0000256" key="2">
    <source>
        <dbReference type="ARBA" id="ARBA00022490"/>
    </source>
</evidence>
<dbReference type="FunFam" id="3.20.20.70:FF:000044">
    <property type="entry name" value="Deoxyribose-phosphate aldolase"/>
    <property type="match status" value="1"/>
</dbReference>
<evidence type="ECO:0000256" key="4">
    <source>
        <dbReference type="ARBA" id="ARBA00023270"/>
    </source>
</evidence>
<evidence type="ECO:0000313" key="8">
    <source>
        <dbReference type="EMBL" id="HIY59967.1"/>
    </source>
</evidence>
<dbReference type="AlphaFoldDB" id="A0A9D1YNS8"/>
<organism evidence="8 9">
    <name type="scientific">Candidatus Eisenbergiella pullistercoris</name>
    <dbReference type="NCBI Taxonomy" id="2838555"/>
    <lineage>
        <taxon>Bacteria</taxon>
        <taxon>Bacillati</taxon>
        <taxon>Bacillota</taxon>
        <taxon>Clostridia</taxon>
        <taxon>Lachnospirales</taxon>
        <taxon>Lachnospiraceae</taxon>
        <taxon>Eisenbergiella</taxon>
    </lineage>
</organism>
<keyword evidence="3 7" id="KW-0456">Lyase</keyword>
<dbReference type="SMART" id="SM01133">
    <property type="entry name" value="DeoC"/>
    <property type="match status" value="1"/>
</dbReference>
<feature type="active site" description="Proton donor/acceptor" evidence="7">
    <location>
        <position position="97"/>
    </location>
</feature>
<accession>A0A9D1YNS8</accession>
<gene>
    <name evidence="7 8" type="primary">deoC</name>
    <name evidence="8" type="ORF">H9831_04700</name>
</gene>
<comment type="caution">
    <text evidence="8">The sequence shown here is derived from an EMBL/GenBank/DDBJ whole genome shotgun (WGS) entry which is preliminary data.</text>
</comment>
<comment type="function">
    <text evidence="6 7">Catalyzes a reversible aldol reaction between acetaldehyde and D-glyceraldehyde 3-phosphate to generate 2-deoxy-D-ribose 5-phosphate.</text>
</comment>